<keyword evidence="2" id="KW-1185">Reference proteome</keyword>
<gene>
    <name evidence="1" type="ORF">NUTIK01_09980</name>
</gene>
<dbReference type="InterPro" id="IPR025961">
    <property type="entry name" value="Metal_resist"/>
</dbReference>
<evidence type="ECO:0000313" key="1">
    <source>
        <dbReference type="EMBL" id="GMM60221.1"/>
    </source>
</evidence>
<sequence length="151" mass="16562">MGALFARRGVFLLLVVMLGFCAAFAGAWAGRRVLAPEPPMESRFHTLIHHDLALDAGQQARIAALETRYEAQRAQTDAAMRADNRQLAEAIRTEHGYGPRVAGAVDRSHQAMGLLQKQTLQHLFAMRAVLRADQAARFDAAMVEALTAPTR</sequence>
<dbReference type="Gene3D" id="1.20.120.1490">
    <property type="match status" value="1"/>
</dbReference>
<reference evidence="1 2" key="1">
    <citation type="submission" date="2023-06" db="EMBL/GenBank/DDBJ databases">
        <title>Draft genome sequence of Novosphingobium sp. strain IK01.</title>
        <authorList>
            <person name="Hatamoto M."/>
            <person name="Ikarashi T."/>
            <person name="Yamaguchi T."/>
        </authorList>
    </citation>
    <scope>NUCLEOTIDE SEQUENCE [LARGE SCALE GENOMIC DNA]</scope>
    <source>
        <strain evidence="1 2">IK01</strain>
    </source>
</reference>
<dbReference type="EMBL" id="BTFW01000001">
    <property type="protein sequence ID" value="GMM60221.1"/>
    <property type="molecule type" value="Genomic_DNA"/>
</dbReference>
<proteinExistence type="predicted"/>
<dbReference type="RefSeq" id="WP_411911495.1">
    <property type="nucleotide sequence ID" value="NZ_BTFW01000001.1"/>
</dbReference>
<organism evidence="1 2">
    <name type="scientific">Novosphingobium pituita</name>
    <dbReference type="NCBI Taxonomy" id="3056842"/>
    <lineage>
        <taxon>Bacteria</taxon>
        <taxon>Pseudomonadati</taxon>
        <taxon>Pseudomonadota</taxon>
        <taxon>Alphaproteobacteria</taxon>
        <taxon>Sphingomonadales</taxon>
        <taxon>Sphingomonadaceae</taxon>
        <taxon>Novosphingobium</taxon>
    </lineage>
</organism>
<name>A0ABQ6P7W3_9SPHN</name>
<evidence type="ECO:0008006" key="3">
    <source>
        <dbReference type="Google" id="ProtNLM"/>
    </source>
</evidence>
<comment type="caution">
    <text evidence="1">The sequence shown here is derived from an EMBL/GenBank/DDBJ whole genome shotgun (WGS) entry which is preliminary data.</text>
</comment>
<dbReference type="Pfam" id="PF13801">
    <property type="entry name" value="Metal_resist"/>
    <property type="match status" value="1"/>
</dbReference>
<evidence type="ECO:0000313" key="2">
    <source>
        <dbReference type="Proteomes" id="UP001187221"/>
    </source>
</evidence>
<dbReference type="Proteomes" id="UP001187221">
    <property type="component" value="Unassembled WGS sequence"/>
</dbReference>
<protein>
    <recommendedName>
        <fullName evidence="3">Heavy metal resistance protein</fullName>
    </recommendedName>
</protein>
<accession>A0ABQ6P7W3</accession>